<dbReference type="InterPro" id="IPR014722">
    <property type="entry name" value="Rib_uL2_dom2"/>
</dbReference>
<dbReference type="InterPro" id="IPR008991">
    <property type="entry name" value="Translation_prot_SH3-like_sf"/>
</dbReference>
<evidence type="ECO:0000256" key="4">
    <source>
        <dbReference type="SAM" id="MobiDB-lite"/>
    </source>
</evidence>
<dbReference type="Pfam" id="PF03947">
    <property type="entry name" value="Ribosomal_L2_C"/>
    <property type="match status" value="1"/>
</dbReference>
<dbReference type="SUPFAM" id="SSF50249">
    <property type="entry name" value="Nucleic acid-binding proteins"/>
    <property type="match status" value="1"/>
</dbReference>
<evidence type="ECO:0000313" key="7">
    <source>
        <dbReference type="EMBL" id="AWP39923.1"/>
    </source>
</evidence>
<dbReference type="PANTHER" id="PTHR13691">
    <property type="entry name" value="RIBOSOMAL PROTEIN L2"/>
    <property type="match status" value="1"/>
</dbReference>
<keyword evidence="2 7" id="KW-0689">Ribosomal protein</keyword>
<dbReference type="SMART" id="SM01383">
    <property type="entry name" value="Ribosomal_L2"/>
    <property type="match status" value="1"/>
</dbReference>
<dbReference type="InterPro" id="IPR022671">
    <property type="entry name" value="Ribosomal_uL2_CS"/>
</dbReference>
<dbReference type="GO" id="GO:0005762">
    <property type="term" value="C:mitochondrial large ribosomal subunit"/>
    <property type="evidence" value="ECO:0007669"/>
    <property type="project" value="TreeGrafter"/>
</dbReference>
<dbReference type="PIRSF" id="PIRSF002158">
    <property type="entry name" value="Ribosomal_L2"/>
    <property type="match status" value="1"/>
</dbReference>
<feature type="domain" description="Large ribosomal subunit protein uL2 RNA-binding" evidence="6">
    <location>
        <begin position="17"/>
        <end position="93"/>
    </location>
</feature>
<keyword evidence="3" id="KW-0687">Ribonucleoprotein</keyword>
<dbReference type="FunFam" id="4.10.950.10:FF:000001">
    <property type="entry name" value="50S ribosomal protein L2"/>
    <property type="match status" value="1"/>
</dbReference>
<dbReference type="GO" id="GO:0003723">
    <property type="term" value="F:RNA binding"/>
    <property type="evidence" value="ECO:0007669"/>
    <property type="project" value="InterPro"/>
</dbReference>
<dbReference type="InterPro" id="IPR012340">
    <property type="entry name" value="NA-bd_OB-fold"/>
</dbReference>
<evidence type="ECO:0000256" key="3">
    <source>
        <dbReference type="ARBA" id="ARBA00023274"/>
    </source>
</evidence>
<organism evidence="7">
    <name type="scientific">Clydonella sawyeri</name>
    <dbReference type="NCBI Taxonomy" id="2201168"/>
    <lineage>
        <taxon>Eukaryota</taxon>
        <taxon>Amoebozoa</taxon>
        <taxon>Discosea</taxon>
        <taxon>Flabellinia</taxon>
        <taxon>Vannellidae</taxon>
        <taxon>Clydonella</taxon>
    </lineage>
</organism>
<reference evidence="7" key="1">
    <citation type="journal article" date="2018" name="Protistology">
        <title>The complete mitochondrial genome of Clydonella sawyeri (Amoebozoa, Discosea, Vannellida).</title>
        <authorList>
            <person name="Bondarenko N."/>
            <person name="Glotova A."/>
            <person name="Kamyshatskaya O."/>
            <person name="Alexy S."/>
        </authorList>
    </citation>
    <scope>NUCLEOTIDE SEQUENCE</scope>
</reference>
<evidence type="ECO:0000256" key="2">
    <source>
        <dbReference type="ARBA" id="ARBA00022980"/>
    </source>
</evidence>
<dbReference type="PANTHER" id="PTHR13691:SF5">
    <property type="entry name" value="LARGE RIBOSOMAL SUBUNIT PROTEIN UL2M"/>
    <property type="match status" value="1"/>
</dbReference>
<dbReference type="PROSITE" id="PS00467">
    <property type="entry name" value="RIBOSOMAL_L2"/>
    <property type="match status" value="1"/>
</dbReference>
<comment type="similarity">
    <text evidence="1">Belongs to the universal ribosomal protein uL2 family.</text>
</comment>
<feature type="region of interest" description="Disordered" evidence="4">
    <location>
        <begin position="207"/>
        <end position="231"/>
    </location>
</feature>
<dbReference type="GO" id="GO:0003735">
    <property type="term" value="F:structural constituent of ribosome"/>
    <property type="evidence" value="ECO:0007669"/>
    <property type="project" value="InterPro"/>
</dbReference>
<evidence type="ECO:0000256" key="1">
    <source>
        <dbReference type="ARBA" id="ARBA00005636"/>
    </source>
</evidence>
<dbReference type="InterPro" id="IPR002171">
    <property type="entry name" value="Ribosomal_uL2"/>
</dbReference>
<geneLocation type="mitochondrion" evidence="7"/>
<dbReference type="NCBIfam" id="TIGR01171">
    <property type="entry name" value="rplB_bact"/>
    <property type="match status" value="1"/>
</dbReference>
<accession>A0A2U9DS18</accession>
<dbReference type="Gene3D" id="2.30.30.30">
    <property type="match status" value="1"/>
</dbReference>
<evidence type="ECO:0000259" key="6">
    <source>
        <dbReference type="SMART" id="SM01383"/>
    </source>
</evidence>
<dbReference type="InterPro" id="IPR022666">
    <property type="entry name" value="Ribosomal_uL2_RNA-bd_dom"/>
</dbReference>
<dbReference type="InterPro" id="IPR005880">
    <property type="entry name" value="Ribosomal_uL2_bac/org-type"/>
</dbReference>
<gene>
    <name evidence="7" type="primary">rpl12</name>
</gene>
<dbReference type="GO" id="GO:0016740">
    <property type="term" value="F:transferase activity"/>
    <property type="evidence" value="ECO:0007669"/>
    <property type="project" value="InterPro"/>
</dbReference>
<dbReference type="SUPFAM" id="SSF50104">
    <property type="entry name" value="Translation proteins SH3-like domain"/>
    <property type="match status" value="1"/>
</dbReference>
<keyword evidence="7" id="KW-0496">Mitochondrion</keyword>
<dbReference type="Gene3D" id="2.40.50.140">
    <property type="entry name" value="Nucleic acid-binding proteins"/>
    <property type="match status" value="1"/>
</dbReference>
<name>A0A2U9DS18_9EUKA</name>
<proteinExistence type="inferred from homology"/>
<dbReference type="Pfam" id="PF00181">
    <property type="entry name" value="Ribosomal_L2_N"/>
    <property type="match status" value="1"/>
</dbReference>
<dbReference type="InterPro" id="IPR014726">
    <property type="entry name" value="Ribosomal_uL2_dom3"/>
</dbReference>
<sequence length="261" mass="29306">MLRLFKNLTKKKKKINGRNNTGSIVVRHRGGGCKKRYRVVDFYFSFLNIPGIVLKIEKDPNRSCFIALILFKNGFFSYILASQKLKVGSFIKNIVKWPSIIEDFFLCLSMPLKILKAGSIIFNIELHHKKGSALCRSAGSFGIVLSQFNFSTKFVIVRLKSNEEYLLNLNCFASLGLSSNASFKSISLRKAGTSRLLGRRPTVRGVAMNPVDHPHGGGEGKTSGGRSSVSPWGVITKGKRTRLKSSSRKFIYKSRFLYKKK</sequence>
<protein>
    <submittedName>
        <fullName evidence="7">Ribosomal protein L12</fullName>
    </submittedName>
</protein>
<dbReference type="Gene3D" id="4.10.950.10">
    <property type="entry name" value="Ribosomal protein L2, domain 3"/>
    <property type="match status" value="1"/>
</dbReference>
<dbReference type="AlphaFoldDB" id="A0A2U9DS18"/>
<dbReference type="EMBL" id="MH094141">
    <property type="protein sequence ID" value="AWP39923.1"/>
    <property type="molecule type" value="Genomic_DNA"/>
</dbReference>
<dbReference type="SMART" id="SM01382">
    <property type="entry name" value="Ribosomal_L2_C"/>
    <property type="match status" value="1"/>
</dbReference>
<evidence type="ECO:0000259" key="5">
    <source>
        <dbReference type="SMART" id="SM01382"/>
    </source>
</evidence>
<feature type="domain" description="Large ribosomal subunit protein uL2 C-terminal" evidence="5">
    <location>
        <begin position="109"/>
        <end position="235"/>
    </location>
</feature>
<dbReference type="GO" id="GO:0032543">
    <property type="term" value="P:mitochondrial translation"/>
    <property type="evidence" value="ECO:0007669"/>
    <property type="project" value="TreeGrafter"/>
</dbReference>
<dbReference type="InterPro" id="IPR022669">
    <property type="entry name" value="Ribosomal_uL2_C"/>
</dbReference>